<name>A0A318MV93_9PROT</name>
<dbReference type="OrthoDB" id="9765625at2"/>
<evidence type="ECO:0000313" key="3">
    <source>
        <dbReference type="Proteomes" id="UP000247565"/>
    </source>
</evidence>
<accession>A0A318MV93</accession>
<organism evidence="2 3">
    <name type="scientific">Commensalibacter melissae</name>
    <dbReference type="NCBI Taxonomy" id="2070537"/>
    <lineage>
        <taxon>Bacteria</taxon>
        <taxon>Pseudomonadati</taxon>
        <taxon>Pseudomonadota</taxon>
        <taxon>Alphaproteobacteria</taxon>
        <taxon>Acetobacterales</taxon>
        <taxon>Acetobacteraceae</taxon>
    </lineage>
</organism>
<evidence type="ECO:0000256" key="1">
    <source>
        <dbReference type="ARBA" id="ARBA00022596"/>
    </source>
</evidence>
<evidence type="ECO:0000313" key="2">
    <source>
        <dbReference type="EMBL" id="PXY99770.1"/>
    </source>
</evidence>
<proteinExistence type="predicted"/>
<gene>
    <name evidence="2" type="ORF">DK869_07465</name>
</gene>
<dbReference type="Proteomes" id="UP000247565">
    <property type="component" value="Unassembled WGS sequence"/>
</dbReference>
<protein>
    <recommendedName>
        <fullName evidence="4">LarC family nickel insertion protein</fullName>
    </recommendedName>
</protein>
<keyword evidence="1" id="KW-0533">Nickel</keyword>
<dbReference type="Pfam" id="PF01969">
    <property type="entry name" value="Ni_insertion"/>
    <property type="match status" value="1"/>
</dbReference>
<comment type="caution">
    <text evidence="2">The sequence shown here is derived from an EMBL/GenBank/DDBJ whole genome shotgun (WGS) entry which is preliminary data.</text>
</comment>
<evidence type="ECO:0008006" key="4">
    <source>
        <dbReference type="Google" id="ProtNLM"/>
    </source>
</evidence>
<dbReference type="InterPro" id="IPR002822">
    <property type="entry name" value="Ni_insertion"/>
</dbReference>
<dbReference type="GeneID" id="83702268"/>
<dbReference type="AlphaFoldDB" id="A0A318MV93"/>
<reference evidence="2 3" key="1">
    <citation type="submission" date="2018-05" db="EMBL/GenBank/DDBJ databases">
        <title>Reference genomes for bee gut microbiota database.</title>
        <authorList>
            <person name="Ellegaard K.M."/>
        </authorList>
    </citation>
    <scope>NUCLEOTIDE SEQUENCE [LARGE SCALE GENOMIC DNA]</scope>
    <source>
        <strain evidence="2 3">ESL0284</strain>
    </source>
</reference>
<sequence>MRIGFLDCFAGMSSSRFIGALASAGVPEQILQDAVDALDIGARLELMHVKRSNIATIKAYISFDISENGLNFSHDFLRSFQDEKVNNKQLLGTIQALISNASLPVKAKKLILETFQNLAEAQAKISGLPIEEISFHEIKALNTIVGVTVCCVACVWLKIDQWYVSPLNVGSGIKKDSKGFLPIPTPVTLELLGNEVLIYASGPQKELLTPTCAALLKALKTSYQPCPPILISRIGYGGGRMEYDNLPNFLRLCVGTTTKGKNTQSVIGEIVIVEAEFAKSSQDALIELQTHLYANGAKFVYTVPIYSVFNQMTDKVVIFCLPEHADEMRRFLFQRLKTAYVHWRIEKYENLIHYDENVNTPWGKIKVIVGQLLNNQIVSVVPDKTTCRSIAKAHDLSTVEIEETVKRLFFSGKS</sequence>
<dbReference type="RefSeq" id="WP_110439390.1">
    <property type="nucleotide sequence ID" value="NZ_CP033087.1"/>
</dbReference>
<keyword evidence="3" id="KW-1185">Reference proteome</keyword>
<dbReference type="PANTHER" id="PTHR36566:SF1">
    <property type="entry name" value="PYRIDINIUM-3,5-BISTHIOCARBOXYLIC ACID MONONUCLEOTIDE NICKEL INSERTION PROTEIN"/>
    <property type="match status" value="1"/>
</dbReference>
<dbReference type="EMBL" id="QGLT01000004">
    <property type="protein sequence ID" value="PXY99770.1"/>
    <property type="molecule type" value="Genomic_DNA"/>
</dbReference>
<dbReference type="PANTHER" id="PTHR36566">
    <property type="entry name" value="NICKEL INSERTION PROTEIN-RELATED"/>
    <property type="match status" value="1"/>
</dbReference>